<gene>
    <name evidence="2" type="ORF">Cni_G11531</name>
</gene>
<dbReference type="Proteomes" id="UP001327560">
    <property type="component" value="Chromosome 3"/>
</dbReference>
<dbReference type="EMBL" id="CP136892">
    <property type="protein sequence ID" value="WOL02812.1"/>
    <property type="molecule type" value="Genomic_DNA"/>
</dbReference>
<name>A0AAQ3K6A7_9LILI</name>
<evidence type="ECO:0000313" key="3">
    <source>
        <dbReference type="Proteomes" id="UP001327560"/>
    </source>
</evidence>
<accession>A0AAQ3K6A7</accession>
<protein>
    <submittedName>
        <fullName evidence="2">Uncharacterized protein</fullName>
    </submittedName>
</protein>
<sequence>MQSSKGSNSTTDKDSKSRGRSPASFKLRTILTHVASMLSSTWVQDVSGTEIEGQILVDGSRVQLPVGQQIALERNRLVLNDDEANAGSIYHISIKNW</sequence>
<proteinExistence type="predicted"/>
<keyword evidence="3" id="KW-1185">Reference proteome</keyword>
<evidence type="ECO:0000313" key="2">
    <source>
        <dbReference type="EMBL" id="WOL02812.1"/>
    </source>
</evidence>
<feature type="region of interest" description="Disordered" evidence="1">
    <location>
        <begin position="1"/>
        <end position="24"/>
    </location>
</feature>
<dbReference type="AlphaFoldDB" id="A0AAQ3K6A7"/>
<reference evidence="2 3" key="1">
    <citation type="submission" date="2023-10" db="EMBL/GenBank/DDBJ databases">
        <title>Chromosome-scale genome assembly provides insights into flower coloration mechanisms of Canna indica.</title>
        <authorList>
            <person name="Li C."/>
        </authorList>
    </citation>
    <scope>NUCLEOTIDE SEQUENCE [LARGE SCALE GENOMIC DNA]</scope>
    <source>
        <tissue evidence="2">Flower</tissue>
    </source>
</reference>
<evidence type="ECO:0000256" key="1">
    <source>
        <dbReference type="SAM" id="MobiDB-lite"/>
    </source>
</evidence>
<organism evidence="2 3">
    <name type="scientific">Canna indica</name>
    <name type="common">Indian-shot</name>
    <dbReference type="NCBI Taxonomy" id="4628"/>
    <lineage>
        <taxon>Eukaryota</taxon>
        <taxon>Viridiplantae</taxon>
        <taxon>Streptophyta</taxon>
        <taxon>Embryophyta</taxon>
        <taxon>Tracheophyta</taxon>
        <taxon>Spermatophyta</taxon>
        <taxon>Magnoliopsida</taxon>
        <taxon>Liliopsida</taxon>
        <taxon>Zingiberales</taxon>
        <taxon>Cannaceae</taxon>
        <taxon>Canna</taxon>
    </lineage>
</organism>
<feature type="compositionally biased region" description="Polar residues" evidence="1">
    <location>
        <begin position="1"/>
        <end position="10"/>
    </location>
</feature>